<dbReference type="GO" id="GO:0003677">
    <property type="term" value="F:DNA binding"/>
    <property type="evidence" value="ECO:0007669"/>
    <property type="project" value="UniProtKB-KW"/>
</dbReference>
<evidence type="ECO:0000313" key="7">
    <source>
        <dbReference type="Proteomes" id="UP000316958"/>
    </source>
</evidence>
<dbReference type="InterPro" id="IPR010095">
    <property type="entry name" value="Cas12f1-like_TNB"/>
</dbReference>
<keyword evidence="2" id="KW-0815">Transposition</keyword>
<evidence type="ECO:0000256" key="1">
    <source>
        <dbReference type="ARBA" id="ARBA00008761"/>
    </source>
</evidence>
<keyword evidence="3" id="KW-0238">DNA-binding</keyword>
<reference evidence="6 7" key="1">
    <citation type="submission" date="2019-01" db="EMBL/GenBank/DDBJ databases">
        <title>Coherence of Microcystis species and biogeography revealed through population genomics.</title>
        <authorList>
            <person name="Perez-Carrascal O.M."/>
            <person name="Terrat Y."/>
            <person name="Giani A."/>
            <person name="Fortin N."/>
            <person name="Tromas N."/>
            <person name="Shapiro B.J."/>
        </authorList>
    </citation>
    <scope>NUCLEOTIDE SEQUENCE [LARGE SCALE GENOMIC DNA]</scope>
    <source>
        <strain evidence="6">Ma_QC_Ch_20071001_S25D</strain>
    </source>
</reference>
<evidence type="ECO:0000256" key="4">
    <source>
        <dbReference type="ARBA" id="ARBA00023172"/>
    </source>
</evidence>
<comment type="caution">
    <text evidence="6">The sequence shown here is derived from an EMBL/GenBank/DDBJ whole genome shotgun (WGS) entry which is preliminary data.</text>
</comment>
<feature type="domain" description="Probable transposase IS891/IS1136/IS1341" evidence="5">
    <location>
        <begin position="176"/>
        <end position="283"/>
    </location>
</feature>
<dbReference type="NCBIfam" id="NF040570">
    <property type="entry name" value="guided_TnpB"/>
    <property type="match status" value="1"/>
</dbReference>
<dbReference type="Proteomes" id="UP000316958">
    <property type="component" value="Unassembled WGS sequence"/>
</dbReference>
<dbReference type="AlphaFoldDB" id="A0A552G1Y2"/>
<organism evidence="6 7">
    <name type="scientific">Microcystis aeruginosa Ma_QC_Ch_20071001_S25D</name>
    <dbReference type="NCBI Taxonomy" id="2486250"/>
    <lineage>
        <taxon>Bacteria</taxon>
        <taxon>Bacillati</taxon>
        <taxon>Cyanobacteriota</taxon>
        <taxon>Cyanophyceae</taxon>
        <taxon>Oscillatoriophycideae</taxon>
        <taxon>Chroococcales</taxon>
        <taxon>Microcystaceae</taxon>
        <taxon>Microcystis</taxon>
    </lineage>
</organism>
<evidence type="ECO:0000313" key="6">
    <source>
        <dbReference type="EMBL" id="TRU52999.1"/>
    </source>
</evidence>
<dbReference type="Pfam" id="PF01385">
    <property type="entry name" value="OrfB_IS605"/>
    <property type="match status" value="1"/>
</dbReference>
<accession>A0A552G1Y2</accession>
<comment type="similarity">
    <text evidence="1">In the C-terminal section; belongs to the transposase 35 family.</text>
</comment>
<evidence type="ECO:0000256" key="2">
    <source>
        <dbReference type="ARBA" id="ARBA00022578"/>
    </source>
</evidence>
<evidence type="ECO:0000259" key="5">
    <source>
        <dbReference type="Pfam" id="PF01385"/>
    </source>
</evidence>
<dbReference type="InterPro" id="IPR001959">
    <property type="entry name" value="Transposase"/>
</dbReference>
<dbReference type="EMBL" id="SFBE01000079">
    <property type="protein sequence ID" value="TRU52999.1"/>
    <property type="molecule type" value="Genomic_DNA"/>
</dbReference>
<proteinExistence type="inferred from homology"/>
<dbReference type="GO" id="GO:0032196">
    <property type="term" value="P:transposition"/>
    <property type="evidence" value="ECO:0007669"/>
    <property type="project" value="UniProtKB-KW"/>
</dbReference>
<keyword evidence="4" id="KW-0233">DNA recombination</keyword>
<dbReference type="NCBIfam" id="TIGR01766">
    <property type="entry name" value="IS200/IS605 family accessory protein TnpB-like domain"/>
    <property type="match status" value="1"/>
</dbReference>
<gene>
    <name evidence="6" type="ORF">EWV57_04430</name>
</gene>
<evidence type="ECO:0000256" key="3">
    <source>
        <dbReference type="ARBA" id="ARBA00023125"/>
    </source>
</evidence>
<dbReference type="GO" id="GO:0006310">
    <property type="term" value="P:DNA recombination"/>
    <property type="evidence" value="ECO:0007669"/>
    <property type="project" value="UniProtKB-KW"/>
</dbReference>
<protein>
    <submittedName>
        <fullName evidence="6">Transposase</fullName>
    </submittedName>
</protein>
<sequence>MYGVQQVLIHADSEIRAILEFICEEANKLANCGLYYCRQMLFKAGRYVKKYHLDSQMKNHPHFRSLRSCCAQQLLHDVAESFSSYKGLLSLWNKGQLPNKPKPPKYRKKGGMAVVSYPSRYVKQSEKGLKFSLGEQVKAWFGIDSFYLPMPSNLRFEDIKEFRLVPRNLSFYLECVYEQPAQEKVKPNNKVLGIDHGLNNWLTCVSNTGKSFVIDGRKVKSQNQWYNKRIAQIKTGKPQGYWDQELAILTEKRNRQMRDNVNKAARFVINWCLNNDISTIVFGWNQRPKDSIELGKKVNQEFVQVPTAKLKGRIKQLCEQYGINLIETEESYTSKASFLDNDLLPKFGEKPEGWQSSGKRIQRGLFKAFNGQLINADCNGAANIIKKVATQLGVSLDKVGRASLTVPQRYKLDRLSKIYRNRIEAQFQPASIHHKESLLF</sequence>
<name>A0A552G1Y2_MICAE</name>